<evidence type="ECO:0000313" key="2">
    <source>
        <dbReference type="EMBL" id="KAL2631460.1"/>
    </source>
</evidence>
<evidence type="ECO:0000313" key="3">
    <source>
        <dbReference type="Proteomes" id="UP001605036"/>
    </source>
</evidence>
<dbReference type="Proteomes" id="UP001605036">
    <property type="component" value="Unassembled WGS sequence"/>
</dbReference>
<dbReference type="AlphaFoldDB" id="A0ABD1YL86"/>
<accession>A0ABD1YL86</accession>
<evidence type="ECO:0000256" key="1">
    <source>
        <dbReference type="SAM" id="MobiDB-lite"/>
    </source>
</evidence>
<protein>
    <submittedName>
        <fullName evidence="2">Uncharacterized protein</fullName>
    </submittedName>
</protein>
<name>A0ABD1YL86_9MARC</name>
<reference evidence="2 3" key="1">
    <citation type="submission" date="2024-09" db="EMBL/GenBank/DDBJ databases">
        <title>Chromosome-scale assembly of Riccia fluitans.</title>
        <authorList>
            <person name="Paukszto L."/>
            <person name="Sawicki J."/>
            <person name="Karawczyk K."/>
            <person name="Piernik-Szablinska J."/>
            <person name="Szczecinska M."/>
            <person name="Mazdziarz M."/>
        </authorList>
    </citation>
    <scope>NUCLEOTIDE SEQUENCE [LARGE SCALE GENOMIC DNA]</scope>
    <source>
        <strain evidence="2">Rf_01</strain>
        <tissue evidence="2">Aerial parts of the thallus</tissue>
    </source>
</reference>
<dbReference type="EMBL" id="JBHFFA010000004">
    <property type="protein sequence ID" value="KAL2631460.1"/>
    <property type="molecule type" value="Genomic_DNA"/>
</dbReference>
<keyword evidence="3" id="KW-1185">Reference proteome</keyword>
<feature type="region of interest" description="Disordered" evidence="1">
    <location>
        <begin position="83"/>
        <end position="120"/>
    </location>
</feature>
<organism evidence="2 3">
    <name type="scientific">Riccia fluitans</name>
    <dbReference type="NCBI Taxonomy" id="41844"/>
    <lineage>
        <taxon>Eukaryota</taxon>
        <taxon>Viridiplantae</taxon>
        <taxon>Streptophyta</taxon>
        <taxon>Embryophyta</taxon>
        <taxon>Marchantiophyta</taxon>
        <taxon>Marchantiopsida</taxon>
        <taxon>Marchantiidae</taxon>
        <taxon>Marchantiales</taxon>
        <taxon>Ricciaceae</taxon>
        <taxon>Riccia</taxon>
    </lineage>
</organism>
<sequence length="120" mass="13279">MKAYVRKFSGGTANAAETVSWAPALLQIIKHNWALFFNSLLNCAEPWGIYEECASSCEQVDVLRAVHSRKAVAKDALPRLMKLKPEARVENGPPEAPTQPQPRKRWAPGSSLAPAKKLNR</sequence>
<comment type="caution">
    <text evidence="2">The sequence shown here is derived from an EMBL/GenBank/DDBJ whole genome shotgun (WGS) entry which is preliminary data.</text>
</comment>
<gene>
    <name evidence="2" type="ORF">R1flu_016146</name>
</gene>
<proteinExistence type="predicted"/>